<name>A0A6J2XV75_SITOR</name>
<dbReference type="PANTHER" id="PTHR21052">
    <property type="entry name" value="SPERMATOGENESIS ASSOCIATED 11-RELATED"/>
    <property type="match status" value="1"/>
</dbReference>
<dbReference type="InParanoid" id="A0A6J2XV75"/>
<evidence type="ECO:0000259" key="2">
    <source>
        <dbReference type="Pfam" id="PF13532"/>
    </source>
</evidence>
<dbReference type="Pfam" id="PF13532">
    <property type="entry name" value="2OG-FeII_Oxy_2"/>
    <property type="match status" value="1"/>
</dbReference>
<evidence type="ECO:0000313" key="3">
    <source>
        <dbReference type="Proteomes" id="UP000504635"/>
    </source>
</evidence>
<evidence type="ECO:0000313" key="4">
    <source>
        <dbReference type="RefSeq" id="XP_030754499.1"/>
    </source>
</evidence>
<dbReference type="RefSeq" id="XP_030754499.1">
    <property type="nucleotide sequence ID" value="XM_030898639.1"/>
</dbReference>
<dbReference type="GO" id="GO:0006631">
    <property type="term" value="P:fatty acid metabolic process"/>
    <property type="evidence" value="ECO:0007669"/>
    <property type="project" value="TreeGrafter"/>
</dbReference>
<dbReference type="InterPro" id="IPR032870">
    <property type="entry name" value="ALKBH7-like"/>
</dbReference>
<dbReference type="InterPro" id="IPR037151">
    <property type="entry name" value="AlkB-like_sf"/>
</dbReference>
<gene>
    <name evidence="4" type="primary">LOC115881219</name>
</gene>
<sequence>MVFTVQLLCRIVPKIKIQSFGVSSVCHEAINKATDVPSSFSFSKNYENKSDIEDIVTSMTVYPDFLNPNEETSLMNELEPHMKKLRYEFDHWDNAIHGYRETERLKWNEENTVILDRVRKIAFPSNIAPLKFVHILDLDKKGWIKPHIDAVRFCGDTIAGLSLLTDSVMRLVHEKNKDLYVDILLKRRSLYVMKGVARFEYTHEILSNESSIFKNQKIEKDRRISVICRNEPDPKYKN</sequence>
<dbReference type="AlphaFoldDB" id="A0A6J2XV75"/>
<dbReference type="GO" id="GO:0006974">
    <property type="term" value="P:DNA damage response"/>
    <property type="evidence" value="ECO:0007669"/>
    <property type="project" value="InterPro"/>
</dbReference>
<feature type="domain" description="Alpha-ketoglutarate-dependent dioxygenase AlkB-like" evidence="2">
    <location>
        <begin position="139"/>
        <end position="229"/>
    </location>
</feature>
<dbReference type="KEGG" id="soy:115881219"/>
<dbReference type="GeneID" id="115881219"/>
<dbReference type="InterPro" id="IPR027450">
    <property type="entry name" value="AlkB-like"/>
</dbReference>
<evidence type="ECO:0000256" key="1">
    <source>
        <dbReference type="ARBA" id="ARBA00001954"/>
    </source>
</evidence>
<protein>
    <submittedName>
        <fullName evidence="4">Alpha-ketoglutarate-dependent dioxygenase alkB homolog 7, mitochondrial</fullName>
    </submittedName>
</protein>
<keyword evidence="4" id="KW-0223">Dioxygenase</keyword>
<dbReference type="PANTHER" id="PTHR21052:SF0">
    <property type="entry name" value="ALPHA-KETOGLUTARATE-DEPENDENT DIOXYGENASE ALKB HOMOLOG 7, MITOCHONDRIAL"/>
    <property type="match status" value="1"/>
</dbReference>
<reference evidence="4" key="1">
    <citation type="submission" date="2025-08" db="UniProtKB">
        <authorList>
            <consortium name="RefSeq"/>
        </authorList>
    </citation>
    <scope>IDENTIFICATION</scope>
    <source>
        <tissue evidence="4">Gonads</tissue>
    </source>
</reference>
<keyword evidence="3" id="KW-1185">Reference proteome</keyword>
<dbReference type="OrthoDB" id="28127at2759"/>
<comment type="cofactor">
    <cofactor evidence="1">
        <name>Fe(2+)</name>
        <dbReference type="ChEBI" id="CHEBI:29033"/>
    </cofactor>
</comment>
<dbReference type="GO" id="GO:0051213">
    <property type="term" value="F:dioxygenase activity"/>
    <property type="evidence" value="ECO:0007669"/>
    <property type="project" value="UniProtKB-KW"/>
</dbReference>
<proteinExistence type="predicted"/>
<dbReference type="SUPFAM" id="SSF51197">
    <property type="entry name" value="Clavaminate synthase-like"/>
    <property type="match status" value="1"/>
</dbReference>
<dbReference type="FunCoup" id="A0A6J2XV75">
    <property type="interactions" value="621"/>
</dbReference>
<keyword evidence="4" id="KW-0560">Oxidoreductase</keyword>
<dbReference type="Proteomes" id="UP000504635">
    <property type="component" value="Unplaced"/>
</dbReference>
<accession>A0A6J2XV75</accession>
<dbReference type="GO" id="GO:0005759">
    <property type="term" value="C:mitochondrial matrix"/>
    <property type="evidence" value="ECO:0007669"/>
    <property type="project" value="TreeGrafter"/>
</dbReference>
<organism evidence="3 4">
    <name type="scientific">Sitophilus oryzae</name>
    <name type="common">Rice weevil</name>
    <name type="synonym">Curculio oryzae</name>
    <dbReference type="NCBI Taxonomy" id="7048"/>
    <lineage>
        <taxon>Eukaryota</taxon>
        <taxon>Metazoa</taxon>
        <taxon>Ecdysozoa</taxon>
        <taxon>Arthropoda</taxon>
        <taxon>Hexapoda</taxon>
        <taxon>Insecta</taxon>
        <taxon>Pterygota</taxon>
        <taxon>Neoptera</taxon>
        <taxon>Endopterygota</taxon>
        <taxon>Coleoptera</taxon>
        <taxon>Polyphaga</taxon>
        <taxon>Cucujiformia</taxon>
        <taxon>Curculionidae</taxon>
        <taxon>Dryophthorinae</taxon>
        <taxon>Sitophilus</taxon>
    </lineage>
</organism>
<dbReference type="Gene3D" id="2.60.120.590">
    <property type="entry name" value="Alpha-ketoglutarate-dependent dioxygenase AlkB-like"/>
    <property type="match status" value="1"/>
</dbReference>